<dbReference type="Proteomes" id="UP000233551">
    <property type="component" value="Unassembled WGS sequence"/>
</dbReference>
<evidence type="ECO:0000256" key="1">
    <source>
        <dbReference type="SAM" id="MobiDB-lite"/>
    </source>
</evidence>
<dbReference type="PANTHER" id="PTHR32108">
    <property type="entry name" value="DNA-DIRECTED RNA POLYMERASE SUBUNIT ALPHA"/>
    <property type="match status" value="1"/>
</dbReference>
<feature type="compositionally biased region" description="Low complexity" evidence="1">
    <location>
        <begin position="165"/>
        <end position="182"/>
    </location>
</feature>
<sequence length="745" mass="83562">MEETIRALQAGTSRLDFDDSDWNLFPGMLLPPKIKIPDFKSYDGTKDPRHHLRHYHSKMLSYWDYEEFVIQTFQDSLTGSALDWFMTLKAGDVPTWTDLSQKFLHQYRFCAETPLTLLDLSMTEMRESQTFEAYAMEWRGKAAKHIPPIIERQQAYFPTPPTVIQSQPPQQYAPAQGNAAQPCPRKQYTTLPAPPSHIFRQLLVGNKIITEAPGPHFDPSMQNQNLRCEFHQGAPGHTLDTCWRLRDKIQEMINTRQISFNEAKLPNVCTNPFPDHGSGPGPSVDMIIIAAIEEEEDSQKTSIPFVINYAPAEVAFASVPFVIEEPYQDSRVPWTYEGEVASAELEMSVMGITRSGRVYQGPKPVDKGKAPATAFTTVPEVVSLPTKKVTDQEAEAFMKVIKASEYKVVEQMSKSPAHISLLSLLLSSEPHRDALLKVLTAAQVPKKTTPERIEETGQGHLRALHIFYKCNNHVVSRVMIDNGSALNVCPVSTLKQMNVDMSRIHASKTTVRAFDGSRRDVNGEIDLLIDVGPCSFSVTFQILEISNAFSLLLGRPWIHATDAVPSSLHQKLKFFVEGKLITVNSEEDYAVYKETTVLLKNNYVPGTGLGARAQGIFRPVEVEEYRNKRGLDFRPSCNEIVQARRGKYLHRLVAHYGKLFRGILVPPLSQFFAAPSQIMGGTSDSPITESDDFSSDAAEAFLALLAIYAVTEETSSRVHIRPVREDEELTNWTLVPFYSAIVADV</sequence>
<name>A0A2I0KQU1_PUNGR</name>
<dbReference type="InterPro" id="IPR000467">
    <property type="entry name" value="G_patch_dom"/>
</dbReference>
<dbReference type="PROSITE" id="PS50174">
    <property type="entry name" value="G_PATCH"/>
    <property type="match status" value="1"/>
</dbReference>
<dbReference type="PANTHER" id="PTHR32108:SF9">
    <property type="entry name" value="REVERSE TRANSCRIPTASE RNASE H-LIKE DOMAIN-CONTAINING PROTEIN"/>
    <property type="match status" value="1"/>
</dbReference>
<dbReference type="AlphaFoldDB" id="A0A2I0KQU1"/>
<feature type="region of interest" description="Disordered" evidence="1">
    <location>
        <begin position="164"/>
        <end position="186"/>
    </location>
</feature>
<dbReference type="InterPro" id="IPR021109">
    <property type="entry name" value="Peptidase_aspartic_dom_sf"/>
</dbReference>
<accession>A0A2I0KQU1</accession>
<reference evidence="3 4" key="1">
    <citation type="submission" date="2017-11" db="EMBL/GenBank/DDBJ databases">
        <title>De-novo sequencing of pomegranate (Punica granatum L.) genome.</title>
        <authorList>
            <person name="Akparov Z."/>
            <person name="Amiraslanov A."/>
            <person name="Hajiyeva S."/>
            <person name="Abbasov M."/>
            <person name="Kaur K."/>
            <person name="Hamwieh A."/>
            <person name="Solovyev V."/>
            <person name="Salamov A."/>
            <person name="Braich B."/>
            <person name="Kosarev P."/>
            <person name="Mahmoud A."/>
            <person name="Hajiyev E."/>
            <person name="Babayeva S."/>
            <person name="Izzatullayeva V."/>
            <person name="Mammadov A."/>
            <person name="Mammadov A."/>
            <person name="Sharifova S."/>
            <person name="Ojaghi J."/>
            <person name="Eynullazada K."/>
            <person name="Bayramov B."/>
            <person name="Abdulazimova A."/>
            <person name="Shahmuradov I."/>
        </authorList>
    </citation>
    <scope>NUCLEOTIDE SEQUENCE [LARGE SCALE GENOMIC DNA]</scope>
    <source>
        <strain evidence="4">cv. AG2017</strain>
        <tissue evidence="3">Leaf</tissue>
    </source>
</reference>
<dbReference type="CDD" id="cd00303">
    <property type="entry name" value="retropepsin_like"/>
    <property type="match status" value="1"/>
</dbReference>
<evidence type="ECO:0000259" key="2">
    <source>
        <dbReference type="PROSITE" id="PS50174"/>
    </source>
</evidence>
<dbReference type="STRING" id="22663.A0A2I0KQU1"/>
<dbReference type="Gene3D" id="2.40.70.10">
    <property type="entry name" value="Acid Proteases"/>
    <property type="match status" value="1"/>
</dbReference>
<dbReference type="Pfam" id="PF01585">
    <property type="entry name" value="G-patch"/>
    <property type="match status" value="1"/>
</dbReference>
<proteinExistence type="predicted"/>
<comment type="caution">
    <text evidence="3">The sequence shown here is derived from an EMBL/GenBank/DDBJ whole genome shotgun (WGS) entry which is preliminary data.</text>
</comment>
<dbReference type="GO" id="GO:0003676">
    <property type="term" value="F:nucleic acid binding"/>
    <property type="evidence" value="ECO:0007669"/>
    <property type="project" value="InterPro"/>
</dbReference>
<evidence type="ECO:0000313" key="4">
    <source>
        <dbReference type="Proteomes" id="UP000233551"/>
    </source>
</evidence>
<protein>
    <recommendedName>
        <fullName evidence="2">G-patch domain-containing protein</fullName>
    </recommendedName>
</protein>
<dbReference type="EMBL" id="PGOL01000426">
    <property type="protein sequence ID" value="PKI70865.1"/>
    <property type="molecule type" value="Genomic_DNA"/>
</dbReference>
<evidence type="ECO:0000313" key="3">
    <source>
        <dbReference type="EMBL" id="PKI70865.1"/>
    </source>
</evidence>
<organism evidence="3 4">
    <name type="scientific">Punica granatum</name>
    <name type="common">Pomegranate</name>
    <dbReference type="NCBI Taxonomy" id="22663"/>
    <lineage>
        <taxon>Eukaryota</taxon>
        <taxon>Viridiplantae</taxon>
        <taxon>Streptophyta</taxon>
        <taxon>Embryophyta</taxon>
        <taxon>Tracheophyta</taxon>
        <taxon>Spermatophyta</taxon>
        <taxon>Magnoliopsida</taxon>
        <taxon>eudicotyledons</taxon>
        <taxon>Gunneridae</taxon>
        <taxon>Pentapetalae</taxon>
        <taxon>rosids</taxon>
        <taxon>malvids</taxon>
        <taxon>Myrtales</taxon>
        <taxon>Lythraceae</taxon>
        <taxon>Punica</taxon>
    </lineage>
</organism>
<keyword evidence="4" id="KW-1185">Reference proteome</keyword>
<feature type="domain" description="G-patch" evidence="2">
    <location>
        <begin position="597"/>
        <end position="636"/>
    </location>
</feature>
<gene>
    <name evidence="3" type="ORF">CRG98_008756</name>
</gene>